<dbReference type="GO" id="GO:0051537">
    <property type="term" value="F:2 iron, 2 sulfur cluster binding"/>
    <property type="evidence" value="ECO:0007669"/>
    <property type="project" value="UniProtKB-UniRule"/>
</dbReference>
<dbReference type="PANTHER" id="PTHR21000">
    <property type="entry name" value="DIHYDROXY-ACID DEHYDRATASE DAD"/>
    <property type="match status" value="1"/>
</dbReference>
<keyword evidence="9 15" id="KW-0456">Lyase</keyword>
<comment type="cofactor">
    <cofactor evidence="1 15">
        <name>Mg(2+)</name>
        <dbReference type="ChEBI" id="CHEBI:18420"/>
    </cofactor>
</comment>
<evidence type="ECO:0000256" key="7">
    <source>
        <dbReference type="ARBA" id="ARBA00023004"/>
    </source>
</evidence>
<feature type="modified residue" description="N6-carboxylysine" evidence="15">
    <location>
        <position position="126"/>
    </location>
</feature>
<dbReference type="InterPro" id="IPR000581">
    <property type="entry name" value="ILV_EDD_N"/>
</dbReference>
<feature type="binding site" description="via carbamate group" evidence="15">
    <location>
        <position position="126"/>
    </location>
    <ligand>
        <name>Mg(2+)</name>
        <dbReference type="ChEBI" id="CHEBI:18420"/>
    </ligand>
</feature>
<feature type="domain" description="Dihydroxy-acid/6-phosphogluconate dehydratase N-terminal" evidence="16">
    <location>
        <begin position="36"/>
        <end position="350"/>
    </location>
</feature>
<dbReference type="HOGENOM" id="CLU_014271_4_2_6"/>
<dbReference type="InterPro" id="IPR004404">
    <property type="entry name" value="DihydroxyA_deHydtase"/>
</dbReference>
<evidence type="ECO:0000256" key="14">
    <source>
        <dbReference type="ARBA" id="ARBA00029490"/>
    </source>
</evidence>
<dbReference type="KEGG" id="mej:Q7A_834"/>
<keyword evidence="8 15" id="KW-0411">Iron-sulfur</keyword>
<dbReference type="RefSeq" id="WP_014706054.1">
    <property type="nucleotide sequence ID" value="NC_017857.3"/>
</dbReference>
<feature type="domain" description="Dihydroxy-acid/6-phosphogluconate dehydratase C-terminal" evidence="17">
    <location>
        <begin position="362"/>
        <end position="551"/>
    </location>
</feature>
<keyword evidence="4 15" id="KW-0001">2Fe-2S</keyword>
<evidence type="ECO:0000256" key="4">
    <source>
        <dbReference type="ARBA" id="ARBA00022714"/>
    </source>
</evidence>
<dbReference type="OrthoDB" id="9807077at2"/>
<dbReference type="GO" id="GO:0000287">
    <property type="term" value="F:magnesium ion binding"/>
    <property type="evidence" value="ECO:0007669"/>
    <property type="project" value="UniProtKB-UniRule"/>
</dbReference>
<evidence type="ECO:0000313" key="18">
    <source>
        <dbReference type="EMBL" id="AFI83679.1"/>
    </source>
</evidence>
<keyword evidence="6 15" id="KW-0460">Magnesium</keyword>
<evidence type="ECO:0000313" key="19">
    <source>
        <dbReference type="Proteomes" id="UP000009144"/>
    </source>
</evidence>
<reference evidence="18 19" key="2">
    <citation type="journal article" date="2013" name="Int. J. Syst. Evol. Microbiol.">
        <title>Methylophaga nitratireducenticrescens sp. nov. and Methylophaga frappieri sp. nov., isolated from the biofilm of the methanol-fed denitrification system treating the seawater at the Montreal Biodome.</title>
        <authorList>
            <person name="Villeneuve C."/>
            <person name="Martineau C."/>
            <person name="Mauffrey F."/>
            <person name="Villemur R."/>
        </authorList>
    </citation>
    <scope>NUCLEOTIDE SEQUENCE [LARGE SCALE GENOMIC DNA]</scope>
    <source>
        <strain evidence="18 19">JAM1</strain>
    </source>
</reference>
<evidence type="ECO:0000256" key="3">
    <source>
        <dbReference type="ARBA" id="ARBA00022605"/>
    </source>
</evidence>
<evidence type="ECO:0000256" key="13">
    <source>
        <dbReference type="ARBA" id="ARBA00029437"/>
    </source>
</evidence>
<dbReference type="PROSITE" id="PS00887">
    <property type="entry name" value="ILVD_EDD_2"/>
    <property type="match status" value="1"/>
</dbReference>
<sequence>MADTRKYSSIVVDGTGKSPARAMLRAVGFNDADFQKPQIGIASTWSMVTPCNMHINQLADFACQGADEAGGKGVIFNTITISDGIANGTIGMKYSLVSREVIADSIEAVAGCQGFDGLIAIGGCDKNMPGCLIGLARLNRPAVFIYGGTIQPGAGHTDIVSVFEAVGQHARGDMTSAELQQVEKTAIPGAGSCGGMYTANTMASAIEALGMSLPNSSAQEAVSLSKTEDCRRAGAAVMYMLEHDIKPTDIMTRQAFENAITTLIALGGSTNAVLHMLAMAHAVDVELTLDDFARIGRQVPVLADLRPSGKYMMSELIAIGGIQPLMKDLLDRGLLHGDCLTVTGKTLAENLADVAPYPADQDIIRPFDQPIKKDSHLVILKGNLAPEGAVAKITGKEGLRFTGKARVFHSEEEAQQDILNGTVVKGDVIVIRYEGPKGGPGMREMLSPTSAVIGKGLGNEVALITDGRFSGGSHGFVVGHITPEAFDGGPIALIENGDQITIDAETAEITLHLSDSDIDKRRMAWKPIPPRYTRGLLAKYAHTVSSASEGAVTDKNL</sequence>
<name>I1XH10_METNJ</name>
<comment type="pathway">
    <text evidence="13 15">Amino-acid biosynthesis; L-isoleucine biosynthesis; L-isoleucine from 2-oxobutanoate: step 3/4.</text>
</comment>
<dbReference type="NCBIfam" id="NF002068">
    <property type="entry name" value="PRK00911.1"/>
    <property type="match status" value="1"/>
</dbReference>
<dbReference type="EMBL" id="CP003390">
    <property type="protein sequence ID" value="AFI83679.1"/>
    <property type="molecule type" value="Genomic_DNA"/>
</dbReference>
<dbReference type="Proteomes" id="UP000009144">
    <property type="component" value="Chromosome"/>
</dbReference>
<dbReference type="Pfam" id="PF24877">
    <property type="entry name" value="ILV_EDD_C"/>
    <property type="match status" value="1"/>
</dbReference>
<evidence type="ECO:0000256" key="5">
    <source>
        <dbReference type="ARBA" id="ARBA00022723"/>
    </source>
</evidence>
<comment type="pathway">
    <text evidence="12 15">Amino-acid biosynthesis; L-valine biosynthesis; L-valine from pyruvate: step 3/4.</text>
</comment>
<evidence type="ECO:0000259" key="16">
    <source>
        <dbReference type="Pfam" id="PF00920"/>
    </source>
</evidence>
<dbReference type="InterPro" id="IPR050165">
    <property type="entry name" value="DHAD_IlvD/Edd"/>
</dbReference>
<dbReference type="HAMAP" id="MF_00012">
    <property type="entry name" value="IlvD"/>
    <property type="match status" value="1"/>
</dbReference>
<dbReference type="SUPFAM" id="SSF52016">
    <property type="entry name" value="LeuD/IlvD-like"/>
    <property type="match status" value="1"/>
</dbReference>
<dbReference type="SUPFAM" id="SSF143975">
    <property type="entry name" value="IlvD/EDD N-terminal domain-like"/>
    <property type="match status" value="1"/>
</dbReference>
<reference evidence="18 19" key="1">
    <citation type="journal article" date="2012" name="J. Bacteriol.">
        <title>Complete genome sequences of Methylophaga sp. strain JAM1 and Methylophaga sp. strain JAM7.</title>
        <authorList>
            <person name="Villeneuve C."/>
            <person name="Martineau C."/>
            <person name="Mauffrey F."/>
            <person name="Villemur R."/>
        </authorList>
    </citation>
    <scope>NUCLEOTIDE SEQUENCE [LARGE SCALE GENOMIC DNA]</scope>
    <source>
        <strain evidence="18 19">JAM1</strain>
    </source>
</reference>
<comment type="catalytic activity">
    <reaction evidence="15">
        <text>(2R,3R)-2,3-dihydroxy-3-methylpentanoate = (S)-3-methyl-2-oxopentanoate + H2O</text>
        <dbReference type="Rhea" id="RHEA:27694"/>
        <dbReference type="ChEBI" id="CHEBI:15377"/>
        <dbReference type="ChEBI" id="CHEBI:35146"/>
        <dbReference type="ChEBI" id="CHEBI:49258"/>
        <dbReference type="EC" id="4.2.1.9"/>
    </reaction>
</comment>
<dbReference type="InterPro" id="IPR020558">
    <property type="entry name" value="DiOHA_6PGluconate_deHydtase_CS"/>
</dbReference>
<dbReference type="UniPathway" id="UPA00047">
    <property type="reaction ID" value="UER00057"/>
</dbReference>
<dbReference type="PATRIC" id="fig|754476.3.peg.823"/>
<evidence type="ECO:0000256" key="1">
    <source>
        <dbReference type="ARBA" id="ARBA00001946"/>
    </source>
</evidence>
<evidence type="ECO:0000259" key="17">
    <source>
        <dbReference type="Pfam" id="PF24877"/>
    </source>
</evidence>
<evidence type="ECO:0000256" key="6">
    <source>
        <dbReference type="ARBA" id="ARBA00022842"/>
    </source>
</evidence>
<comment type="similarity">
    <text evidence="2 15">Belongs to the IlvD/Edd family.</text>
</comment>
<feature type="active site" description="Proton acceptor" evidence="15">
    <location>
        <position position="470"/>
    </location>
</feature>
<feature type="binding site" evidence="15">
    <location>
        <position position="125"/>
    </location>
    <ligand>
        <name>Mg(2+)</name>
        <dbReference type="ChEBI" id="CHEBI:18420"/>
    </ligand>
</feature>
<keyword evidence="7 15" id="KW-0408">Iron</keyword>
<dbReference type="GO" id="GO:0009097">
    <property type="term" value="P:isoleucine biosynthetic process"/>
    <property type="evidence" value="ECO:0007669"/>
    <property type="project" value="UniProtKB-UniRule"/>
</dbReference>
<evidence type="ECO:0000256" key="8">
    <source>
        <dbReference type="ARBA" id="ARBA00023014"/>
    </source>
</evidence>
<dbReference type="GO" id="GO:0004160">
    <property type="term" value="F:dihydroxy-acid dehydratase activity"/>
    <property type="evidence" value="ECO:0007669"/>
    <property type="project" value="UniProtKB-UniRule"/>
</dbReference>
<organism evidence="18 19">
    <name type="scientific">Methylophaga nitratireducenticrescens</name>
    <dbReference type="NCBI Taxonomy" id="754476"/>
    <lineage>
        <taxon>Bacteria</taxon>
        <taxon>Pseudomonadati</taxon>
        <taxon>Pseudomonadota</taxon>
        <taxon>Gammaproteobacteria</taxon>
        <taxon>Thiotrichales</taxon>
        <taxon>Piscirickettsiaceae</taxon>
        <taxon>Methylophaga</taxon>
    </lineage>
</organism>
<evidence type="ECO:0000256" key="9">
    <source>
        <dbReference type="ARBA" id="ARBA00023239"/>
    </source>
</evidence>
<comment type="catalytic activity">
    <reaction evidence="11">
        <text>(2R)-2,3-dihydroxy-3-methylbutanoate = 3-methyl-2-oxobutanoate + H2O</text>
        <dbReference type="Rhea" id="RHEA:24809"/>
        <dbReference type="ChEBI" id="CHEBI:11851"/>
        <dbReference type="ChEBI" id="CHEBI:15377"/>
        <dbReference type="ChEBI" id="CHEBI:49072"/>
        <dbReference type="EC" id="4.2.1.9"/>
    </reaction>
    <physiologicalReaction direction="left-to-right" evidence="11">
        <dbReference type="Rhea" id="RHEA:24810"/>
    </physiologicalReaction>
</comment>
<dbReference type="PANTHER" id="PTHR21000:SF5">
    <property type="entry name" value="DIHYDROXY-ACID DEHYDRATASE, MITOCHONDRIAL"/>
    <property type="match status" value="1"/>
</dbReference>
<keyword evidence="3 15" id="KW-0028">Amino-acid biosynthesis</keyword>
<accession>I1XH10</accession>
<keyword evidence="10 15" id="KW-0100">Branched-chain amino acid biosynthesis</keyword>
<comment type="subunit">
    <text evidence="15">Homodimer.</text>
</comment>
<dbReference type="InterPro" id="IPR037237">
    <property type="entry name" value="IlvD/EDD_N"/>
</dbReference>
<dbReference type="eggNOG" id="COG0129">
    <property type="taxonomic scope" value="Bacteria"/>
</dbReference>
<feature type="binding site" evidence="15">
    <location>
        <position position="83"/>
    </location>
    <ligand>
        <name>Mg(2+)</name>
        <dbReference type="ChEBI" id="CHEBI:18420"/>
    </ligand>
</feature>
<dbReference type="Gene3D" id="3.50.30.80">
    <property type="entry name" value="IlvD/EDD C-terminal domain-like"/>
    <property type="match status" value="1"/>
</dbReference>
<dbReference type="InterPro" id="IPR056740">
    <property type="entry name" value="ILV_EDD_C"/>
</dbReference>
<dbReference type="PROSITE" id="PS00886">
    <property type="entry name" value="ILVD_EDD_1"/>
    <property type="match status" value="1"/>
</dbReference>
<dbReference type="FunFam" id="3.50.30.80:FF:000001">
    <property type="entry name" value="Dihydroxy-acid dehydratase"/>
    <property type="match status" value="1"/>
</dbReference>
<dbReference type="EC" id="4.2.1.9" evidence="14 15"/>
<evidence type="ECO:0000256" key="11">
    <source>
        <dbReference type="ARBA" id="ARBA00029304"/>
    </source>
</evidence>
<evidence type="ECO:0000256" key="15">
    <source>
        <dbReference type="HAMAP-Rule" id="MF_00012"/>
    </source>
</evidence>
<keyword evidence="19" id="KW-1185">Reference proteome</keyword>
<comment type="cofactor">
    <cofactor evidence="15">
        <name>[2Fe-2S] cluster</name>
        <dbReference type="ChEBI" id="CHEBI:190135"/>
    </cofactor>
    <text evidence="15">Binds 1 [2Fe-2S] cluster per subunit. This cluster acts as a Lewis acid cofactor.</text>
</comment>
<proteinExistence type="inferred from homology"/>
<feature type="binding site" evidence="15">
    <location>
        <position position="51"/>
    </location>
    <ligand>
        <name>[2Fe-2S] cluster</name>
        <dbReference type="ChEBI" id="CHEBI:190135"/>
    </ligand>
</feature>
<evidence type="ECO:0000256" key="10">
    <source>
        <dbReference type="ARBA" id="ARBA00023304"/>
    </source>
</evidence>
<dbReference type="NCBIfam" id="TIGR00110">
    <property type="entry name" value="ilvD"/>
    <property type="match status" value="1"/>
</dbReference>
<evidence type="ECO:0000256" key="2">
    <source>
        <dbReference type="ARBA" id="ARBA00006486"/>
    </source>
</evidence>
<dbReference type="GO" id="GO:0009099">
    <property type="term" value="P:L-valine biosynthetic process"/>
    <property type="evidence" value="ECO:0007669"/>
    <property type="project" value="UniProtKB-UniRule"/>
</dbReference>
<evidence type="ECO:0000256" key="12">
    <source>
        <dbReference type="ARBA" id="ARBA00029436"/>
    </source>
</evidence>
<keyword evidence="5 15" id="KW-0479">Metal-binding</keyword>
<comment type="function">
    <text evidence="15">Functions in the biosynthesis of branched-chain amino acids. Catalyzes the dehydration of (2R,3R)-2,3-dihydroxy-3-methylpentanoate (2,3-dihydroxy-3-methylvalerate) into 2-oxo-3-methylpentanoate (2-oxo-3-methylvalerate) and of (2R)-2,3-dihydroxy-3-methylbutanoate (2,3-dihydroxyisovalerate) into 2-oxo-3-methylbutanoate (2-oxoisovalerate), the penultimate precursor to L-isoleucine and L-valine, respectively.</text>
</comment>
<dbReference type="InterPro" id="IPR042096">
    <property type="entry name" value="Dihydro-acid_dehy_C"/>
</dbReference>
<dbReference type="AlphaFoldDB" id="I1XH10"/>
<comment type="caution">
    <text evidence="15">Lacks conserved residue(s) required for the propagation of feature annotation.</text>
</comment>
<dbReference type="Pfam" id="PF00920">
    <property type="entry name" value="ILVD_EDD_N"/>
    <property type="match status" value="1"/>
</dbReference>
<gene>
    <name evidence="15" type="primary">ilvD</name>
    <name evidence="18" type="ordered locus">Q7A_834</name>
</gene>
<dbReference type="STRING" id="754476.Q7A_834"/>
<feature type="binding site" evidence="15">
    <location>
        <position position="444"/>
    </location>
    <ligand>
        <name>Mg(2+)</name>
        <dbReference type="ChEBI" id="CHEBI:18420"/>
    </ligand>
</feature>
<dbReference type="UniPathway" id="UPA00049">
    <property type="reaction ID" value="UER00061"/>
</dbReference>
<protein>
    <recommendedName>
        <fullName evidence="14 15">Dihydroxy-acid dehydratase</fullName>
        <shortName evidence="15">DAD</shortName>
        <ecNumber evidence="14 15">4.2.1.9</ecNumber>
    </recommendedName>
</protein>